<feature type="domain" description="DNA methylase N-4/N-6" evidence="6">
    <location>
        <begin position="111"/>
        <end position="440"/>
    </location>
</feature>
<evidence type="ECO:0000313" key="7">
    <source>
        <dbReference type="EMBL" id="ACB83961.1"/>
    </source>
</evidence>
<dbReference type="GO" id="GO:0003677">
    <property type="term" value="F:DNA binding"/>
    <property type="evidence" value="ECO:0007669"/>
    <property type="project" value="InterPro"/>
</dbReference>
<dbReference type="PROSITE" id="PS00092">
    <property type="entry name" value="N6_MTASE"/>
    <property type="match status" value="1"/>
</dbReference>
<dbReference type="EMBL" id="CP001034">
    <property type="protein sequence ID" value="ACB83961.1"/>
    <property type="molecule type" value="Genomic_DNA"/>
</dbReference>
<evidence type="ECO:0000313" key="8">
    <source>
        <dbReference type="Proteomes" id="UP000001683"/>
    </source>
</evidence>
<reference evidence="7 8" key="2">
    <citation type="journal article" date="2011" name="J. Bacteriol.">
        <title>Complete genome sequence of the anaerobic, halophilic alkalithermophile Natranaerobius thermophilus JW/NM-WN-LF.</title>
        <authorList>
            <person name="Zhao B."/>
            <person name="Mesbah N.M."/>
            <person name="Dalin E."/>
            <person name="Goodwin L."/>
            <person name="Nolan M."/>
            <person name="Pitluck S."/>
            <person name="Chertkov O."/>
            <person name="Brettin T.S."/>
            <person name="Han J."/>
            <person name="Larimer F.W."/>
            <person name="Land M.L."/>
            <person name="Hauser L."/>
            <person name="Kyrpides N."/>
            <person name="Wiegel J."/>
        </authorList>
    </citation>
    <scope>NUCLEOTIDE SEQUENCE [LARGE SCALE GENOMIC DNA]</scope>
    <source>
        <strain evidence="8">ATCC BAA-1301 / DSM 18059 / JW/NM-WN-LF</strain>
    </source>
</reference>
<dbReference type="InParanoid" id="B2A5C7"/>
<dbReference type="AlphaFoldDB" id="B2A5C7"/>
<evidence type="ECO:0000256" key="4">
    <source>
        <dbReference type="ARBA" id="ARBA00022691"/>
    </source>
</evidence>
<name>B2A5C7_NATTJ</name>
<dbReference type="GO" id="GO:0008170">
    <property type="term" value="F:N-methyltransferase activity"/>
    <property type="evidence" value="ECO:0007669"/>
    <property type="project" value="InterPro"/>
</dbReference>
<dbReference type="InterPro" id="IPR002941">
    <property type="entry name" value="DNA_methylase_N4/N6"/>
</dbReference>
<evidence type="ECO:0000256" key="5">
    <source>
        <dbReference type="ARBA" id="ARBA00022747"/>
    </source>
</evidence>
<dbReference type="RefSeq" id="WP_012446849.1">
    <property type="nucleotide sequence ID" value="NC_010718.1"/>
</dbReference>
<dbReference type="SUPFAM" id="SSF53335">
    <property type="entry name" value="S-adenosyl-L-methionine-dependent methyltransferases"/>
    <property type="match status" value="1"/>
</dbReference>
<dbReference type="Pfam" id="PF01555">
    <property type="entry name" value="N6_N4_Mtase"/>
    <property type="match status" value="1"/>
</dbReference>
<keyword evidence="4" id="KW-0949">S-adenosyl-L-methionine</keyword>
<evidence type="ECO:0000256" key="1">
    <source>
        <dbReference type="ARBA" id="ARBA00006594"/>
    </source>
</evidence>
<reference evidence="7 8" key="1">
    <citation type="submission" date="2008-04" db="EMBL/GenBank/DDBJ databases">
        <title>Complete sequence of chromosome of Natranaerobius thermophilus JW/NM-WN-LF.</title>
        <authorList>
            <consortium name="US DOE Joint Genome Institute"/>
            <person name="Copeland A."/>
            <person name="Lucas S."/>
            <person name="Lapidus A."/>
            <person name="Glavina del Rio T."/>
            <person name="Dalin E."/>
            <person name="Tice H."/>
            <person name="Bruce D."/>
            <person name="Goodwin L."/>
            <person name="Pitluck S."/>
            <person name="Chertkov O."/>
            <person name="Brettin T."/>
            <person name="Detter J.C."/>
            <person name="Han C."/>
            <person name="Kuske C.R."/>
            <person name="Schmutz J."/>
            <person name="Larimer F."/>
            <person name="Land M."/>
            <person name="Hauser L."/>
            <person name="Kyrpides N."/>
            <person name="Lykidis A."/>
            <person name="Mesbah N.M."/>
            <person name="Wiegel J."/>
        </authorList>
    </citation>
    <scope>NUCLEOTIDE SEQUENCE [LARGE SCALE GENOMIC DNA]</scope>
    <source>
        <strain evidence="8">ATCC BAA-1301 / DSM 18059 / JW/NM-WN-LF</strain>
    </source>
</reference>
<gene>
    <name evidence="7" type="ordered locus">Nther_0364</name>
</gene>
<organism evidence="7 8">
    <name type="scientific">Natranaerobius thermophilus (strain ATCC BAA-1301 / DSM 18059 / JW/NM-WN-LF)</name>
    <dbReference type="NCBI Taxonomy" id="457570"/>
    <lineage>
        <taxon>Bacteria</taxon>
        <taxon>Bacillati</taxon>
        <taxon>Bacillota</taxon>
        <taxon>Clostridia</taxon>
        <taxon>Natranaerobiales</taxon>
        <taxon>Natranaerobiaceae</taxon>
        <taxon>Natranaerobius</taxon>
    </lineage>
</organism>
<sequence length="637" mass="73516">MKKFNGESKDIVAENISKLKELFPEVESEGKIDFERLQEILGEYIEDKEEKYRFEWNGKSKAIKLSQTPSTGTLRPCKEESKNWDETENLFIEGDNLEVLKLLQKTYHSSIKMIYIDPPYNTGGDFVYEDDFQDNLNNYLKITGQINEEGKKNSTNTENGGRFHTKWLNMMYPRLKLARNLLNDQGVIFISIDDNESGNLWKVCNEIFGETNFVAEITVIVKTEGRRYGFFAKSHEKIYVYAKNIDNLALNEIDIKGKKFTYRDEFGGFNIKELRNQNTRAFNSSNRPNLRYPFYVNTDNVDENGFMEVSVDYQEGWEEVYPMITNGLKSVWRWGKESARQQENKNLVARRGRDGIIRIYQKYRKLTEIPKTVWKDKEIISIKGTKEVQELLGSGIFDFPKPVKLLSDIITIATDQDSIILDFFSGAATTAHATIKKNAEDGGTRKYIMVQLPEKSDEKSEAYKAGYKNISEIGKERIRRAGEKILDENKDKEGIENLDTGFKVFKLDSSNLKEWNPDYDNLEMTLEDMVENFVDGRTEEDVVYEIMLKYGIDLTFPIETTEIDGKKVYNIGFGALFVCLDDEITLNVVKSIAKLKEDIDPEITRVVFKDNGFQSDAAKTNAIEILKRHGIEEIMSI</sequence>
<dbReference type="eggNOG" id="COG2189">
    <property type="taxonomic scope" value="Bacteria"/>
</dbReference>
<protein>
    <submittedName>
        <fullName evidence="7">DNA methylase N-4/N-6 domain protein</fullName>
    </submittedName>
</protein>
<dbReference type="PRINTS" id="PR00506">
    <property type="entry name" value="D21N6MTFRASE"/>
</dbReference>
<accession>B2A5C7</accession>
<evidence type="ECO:0000256" key="2">
    <source>
        <dbReference type="ARBA" id="ARBA00022603"/>
    </source>
</evidence>
<dbReference type="HOGENOM" id="CLU_020164_2_1_9"/>
<dbReference type="GO" id="GO:0032259">
    <property type="term" value="P:methylation"/>
    <property type="evidence" value="ECO:0007669"/>
    <property type="project" value="UniProtKB-KW"/>
</dbReference>
<dbReference type="OrthoDB" id="9800801at2"/>
<comment type="similarity">
    <text evidence="1">Belongs to the N(4)/N(6)-methyltransferase family.</text>
</comment>
<dbReference type="InterPro" id="IPR002052">
    <property type="entry name" value="DNA_methylase_N6_adenine_CS"/>
</dbReference>
<dbReference type="KEGG" id="nth:Nther_0364"/>
<dbReference type="Gene3D" id="3.40.50.150">
    <property type="entry name" value="Vaccinia Virus protein VP39"/>
    <property type="match status" value="1"/>
</dbReference>
<dbReference type="PIRSF" id="PIRSF015855">
    <property type="entry name" value="TypeIII_Mtase_mKpnI"/>
    <property type="match status" value="1"/>
</dbReference>
<dbReference type="STRING" id="457570.Nther_0364"/>
<keyword evidence="5" id="KW-0680">Restriction system</keyword>
<proteinExistence type="inferred from homology"/>
<evidence type="ECO:0000256" key="3">
    <source>
        <dbReference type="ARBA" id="ARBA00022679"/>
    </source>
</evidence>
<dbReference type="REBASE" id="18200">
    <property type="entry name" value="M.NthORF364P"/>
</dbReference>
<dbReference type="Proteomes" id="UP000001683">
    <property type="component" value="Chromosome"/>
</dbReference>
<dbReference type="InterPro" id="IPR029063">
    <property type="entry name" value="SAM-dependent_MTases_sf"/>
</dbReference>
<evidence type="ECO:0000259" key="6">
    <source>
        <dbReference type="Pfam" id="PF01555"/>
    </source>
</evidence>
<keyword evidence="3" id="KW-0808">Transferase</keyword>
<dbReference type="InterPro" id="IPR002295">
    <property type="entry name" value="N4/N6-MTase_EcoPI_Mod-like"/>
</dbReference>
<dbReference type="GO" id="GO:0009307">
    <property type="term" value="P:DNA restriction-modification system"/>
    <property type="evidence" value="ECO:0007669"/>
    <property type="project" value="UniProtKB-KW"/>
</dbReference>
<keyword evidence="2 7" id="KW-0489">Methyltransferase</keyword>
<keyword evidence="8" id="KW-1185">Reference proteome</keyword>